<feature type="compositionally biased region" description="Polar residues" evidence="1">
    <location>
        <begin position="1"/>
        <end position="10"/>
    </location>
</feature>
<dbReference type="Proteomes" id="UP000197138">
    <property type="component" value="Unassembled WGS sequence"/>
</dbReference>
<proteinExistence type="predicted"/>
<name>A0A218Y1N7_PUNGR</name>
<protein>
    <submittedName>
        <fullName evidence="2">Uncharacterized protein</fullName>
    </submittedName>
</protein>
<gene>
    <name evidence="2" type="ORF">CDL15_Pgr021044</name>
</gene>
<dbReference type="AlphaFoldDB" id="A0A218Y1N7"/>
<sequence>MKETWHNSATHKAVAAQKELVELEGNHSSSPGAQRGNLNLQEEVKERQNSLKQTNIDSHGERERERKGKDTRDSAQETARKERRRCHGRSWFCDYQQEGEEKDGWLAVCVAERAKERRWKCCCCRGARPRPAGAAGERKKPKPKSQQVAGLKVELRRLDNIPSPCVFFLPRKNK</sequence>
<accession>A0A218Y1N7</accession>
<comment type="caution">
    <text evidence="2">The sequence shown here is derived from an EMBL/GenBank/DDBJ whole genome shotgun (WGS) entry which is preliminary data.</text>
</comment>
<dbReference type="EMBL" id="MTKT01000544">
    <property type="protein sequence ID" value="OWM90739.1"/>
    <property type="molecule type" value="Genomic_DNA"/>
</dbReference>
<feature type="compositionally biased region" description="Polar residues" evidence="1">
    <location>
        <begin position="26"/>
        <end position="40"/>
    </location>
</feature>
<organism evidence="2 3">
    <name type="scientific">Punica granatum</name>
    <name type="common">Pomegranate</name>
    <dbReference type="NCBI Taxonomy" id="22663"/>
    <lineage>
        <taxon>Eukaryota</taxon>
        <taxon>Viridiplantae</taxon>
        <taxon>Streptophyta</taxon>
        <taxon>Embryophyta</taxon>
        <taxon>Tracheophyta</taxon>
        <taxon>Spermatophyta</taxon>
        <taxon>Magnoliopsida</taxon>
        <taxon>eudicotyledons</taxon>
        <taxon>Gunneridae</taxon>
        <taxon>Pentapetalae</taxon>
        <taxon>rosids</taxon>
        <taxon>malvids</taxon>
        <taxon>Myrtales</taxon>
        <taxon>Lythraceae</taxon>
        <taxon>Punica</taxon>
    </lineage>
</organism>
<reference evidence="3" key="1">
    <citation type="journal article" date="2017" name="Plant J.">
        <title>The pomegranate (Punica granatum L.) genome and the genomics of punicalagin biosynthesis.</title>
        <authorList>
            <person name="Qin G."/>
            <person name="Xu C."/>
            <person name="Ming R."/>
            <person name="Tang H."/>
            <person name="Guyot R."/>
            <person name="Kramer E.M."/>
            <person name="Hu Y."/>
            <person name="Yi X."/>
            <person name="Qi Y."/>
            <person name="Xu X."/>
            <person name="Gao Z."/>
            <person name="Pan H."/>
            <person name="Jian J."/>
            <person name="Tian Y."/>
            <person name="Yue Z."/>
            <person name="Xu Y."/>
        </authorList>
    </citation>
    <scope>NUCLEOTIDE SEQUENCE [LARGE SCALE GENOMIC DNA]</scope>
    <source>
        <strain evidence="3">cv. Dabenzi</strain>
    </source>
</reference>
<feature type="compositionally biased region" description="Basic and acidic residues" evidence="1">
    <location>
        <begin position="58"/>
        <end position="80"/>
    </location>
</feature>
<evidence type="ECO:0000313" key="3">
    <source>
        <dbReference type="Proteomes" id="UP000197138"/>
    </source>
</evidence>
<feature type="region of interest" description="Disordered" evidence="1">
    <location>
        <begin position="1"/>
        <end position="85"/>
    </location>
</feature>
<feature type="region of interest" description="Disordered" evidence="1">
    <location>
        <begin position="129"/>
        <end position="149"/>
    </location>
</feature>
<evidence type="ECO:0000313" key="2">
    <source>
        <dbReference type="EMBL" id="OWM90739.1"/>
    </source>
</evidence>
<evidence type="ECO:0000256" key="1">
    <source>
        <dbReference type="SAM" id="MobiDB-lite"/>
    </source>
</evidence>